<feature type="region of interest" description="Disordered" evidence="1">
    <location>
        <begin position="348"/>
        <end position="369"/>
    </location>
</feature>
<gene>
    <name evidence="4" type="ORF">yc1106_06589</name>
</gene>
<reference evidence="4" key="1">
    <citation type="submission" date="2021-12" db="EMBL/GenBank/DDBJ databases">
        <title>Curvularia clavata genome.</title>
        <authorList>
            <person name="Cao Y."/>
        </authorList>
    </citation>
    <scope>NUCLEOTIDE SEQUENCE</scope>
    <source>
        <strain evidence="4">Yc1106</strain>
    </source>
</reference>
<proteinExistence type="predicted"/>
<dbReference type="Gene3D" id="1.10.287.110">
    <property type="entry name" value="DnaJ domain"/>
    <property type="match status" value="1"/>
</dbReference>
<dbReference type="Pfam" id="PF00226">
    <property type="entry name" value="DnaJ"/>
    <property type="match status" value="1"/>
</dbReference>
<dbReference type="AlphaFoldDB" id="A0A9Q9DUS9"/>
<dbReference type="OrthoDB" id="436519at2759"/>
<organism evidence="4 5">
    <name type="scientific">Curvularia clavata</name>
    <dbReference type="NCBI Taxonomy" id="95742"/>
    <lineage>
        <taxon>Eukaryota</taxon>
        <taxon>Fungi</taxon>
        <taxon>Dikarya</taxon>
        <taxon>Ascomycota</taxon>
        <taxon>Pezizomycotina</taxon>
        <taxon>Dothideomycetes</taxon>
        <taxon>Pleosporomycetidae</taxon>
        <taxon>Pleosporales</taxon>
        <taxon>Pleosporineae</taxon>
        <taxon>Pleosporaceae</taxon>
        <taxon>Curvularia</taxon>
    </lineage>
</organism>
<accession>A0A9Q9DUS9</accession>
<feature type="transmembrane region" description="Helical" evidence="2">
    <location>
        <begin position="172"/>
        <end position="195"/>
    </location>
</feature>
<evidence type="ECO:0000259" key="3">
    <source>
        <dbReference type="PROSITE" id="PS50076"/>
    </source>
</evidence>
<dbReference type="EMBL" id="CP089277">
    <property type="protein sequence ID" value="USP79315.1"/>
    <property type="molecule type" value="Genomic_DNA"/>
</dbReference>
<feature type="domain" description="J" evidence="3">
    <location>
        <begin position="83"/>
        <end position="151"/>
    </location>
</feature>
<dbReference type="SUPFAM" id="SSF46565">
    <property type="entry name" value="Chaperone J-domain"/>
    <property type="match status" value="1"/>
</dbReference>
<evidence type="ECO:0000313" key="4">
    <source>
        <dbReference type="EMBL" id="USP79315.1"/>
    </source>
</evidence>
<keyword evidence="5" id="KW-1185">Reference proteome</keyword>
<sequence length="369" mass="42011">MAGASVSLDTILPFLVWQFLIPIAAGWVQTVLYGIFIRAGDPKPMPGSPRFVKHRRNILIAIYAAYFVFTIYETDFNLQRSSNAYHDLGVPVDIDDGGLNSRFRKLTIRYHPDKIGQNVDREMANNYYVHLKHARDIILDPVKRFAYDRFGPDILNQCRDCLTTKEFIDSALLASAMTYAGLLILLIGANGLGFLRDGVYWRYLGLLAVATFEMRTAMRPDHPAFLSKYLNPLVTSTNVRPPYLPFQLITIMKKTCISLTQFLALLTPLYRVDPQNPSEPTDDSDESRHAQLNRLAQFVAESNKDANRLLELESVPYRDNEKAKSELREALKKYMVQNVVHQEKEVRNAMGEVMRRRRTGAPHGAQGTK</sequence>
<evidence type="ECO:0000256" key="1">
    <source>
        <dbReference type="SAM" id="MobiDB-lite"/>
    </source>
</evidence>
<dbReference type="InterPro" id="IPR036869">
    <property type="entry name" value="J_dom_sf"/>
</dbReference>
<protein>
    <recommendedName>
        <fullName evidence="3">J domain-containing protein</fullName>
    </recommendedName>
</protein>
<keyword evidence="2" id="KW-0812">Transmembrane</keyword>
<dbReference type="VEuPathDB" id="FungiDB:yc1106_06589"/>
<dbReference type="PROSITE" id="PS50076">
    <property type="entry name" value="DNAJ_2"/>
    <property type="match status" value="1"/>
</dbReference>
<evidence type="ECO:0000256" key="2">
    <source>
        <dbReference type="SAM" id="Phobius"/>
    </source>
</evidence>
<dbReference type="PRINTS" id="PR00625">
    <property type="entry name" value="JDOMAIN"/>
</dbReference>
<name>A0A9Q9DUS9_CURCL</name>
<feature type="transmembrane region" description="Helical" evidence="2">
    <location>
        <begin position="15"/>
        <end position="36"/>
    </location>
</feature>
<feature type="transmembrane region" description="Helical" evidence="2">
    <location>
        <begin position="57"/>
        <end position="72"/>
    </location>
</feature>
<dbReference type="InterPro" id="IPR001623">
    <property type="entry name" value="DnaJ_domain"/>
</dbReference>
<keyword evidence="2" id="KW-0472">Membrane</keyword>
<dbReference type="CDD" id="cd06257">
    <property type="entry name" value="DnaJ"/>
    <property type="match status" value="1"/>
</dbReference>
<dbReference type="Proteomes" id="UP001056012">
    <property type="component" value="Chromosome 4"/>
</dbReference>
<evidence type="ECO:0000313" key="5">
    <source>
        <dbReference type="Proteomes" id="UP001056012"/>
    </source>
</evidence>
<dbReference type="SMART" id="SM00271">
    <property type="entry name" value="DnaJ"/>
    <property type="match status" value="1"/>
</dbReference>
<keyword evidence="2" id="KW-1133">Transmembrane helix</keyword>